<dbReference type="AlphaFoldDB" id="A0AAD4BX02"/>
<feature type="region of interest" description="Disordered" evidence="1">
    <location>
        <begin position="247"/>
        <end position="269"/>
    </location>
</feature>
<feature type="compositionally biased region" description="Basic and acidic residues" evidence="1">
    <location>
        <begin position="247"/>
        <end position="256"/>
    </location>
</feature>
<feature type="region of interest" description="Disordered" evidence="1">
    <location>
        <begin position="64"/>
        <end position="144"/>
    </location>
</feature>
<organism evidence="2 3">
    <name type="scientific">Boletus edulis BED1</name>
    <dbReference type="NCBI Taxonomy" id="1328754"/>
    <lineage>
        <taxon>Eukaryota</taxon>
        <taxon>Fungi</taxon>
        <taxon>Dikarya</taxon>
        <taxon>Basidiomycota</taxon>
        <taxon>Agaricomycotina</taxon>
        <taxon>Agaricomycetes</taxon>
        <taxon>Agaricomycetidae</taxon>
        <taxon>Boletales</taxon>
        <taxon>Boletineae</taxon>
        <taxon>Boletaceae</taxon>
        <taxon>Boletoideae</taxon>
        <taxon>Boletus</taxon>
    </lineage>
</organism>
<proteinExistence type="predicted"/>
<comment type="caution">
    <text evidence="2">The sequence shown here is derived from an EMBL/GenBank/DDBJ whole genome shotgun (WGS) entry which is preliminary data.</text>
</comment>
<feature type="region of interest" description="Disordered" evidence="1">
    <location>
        <begin position="205"/>
        <end position="233"/>
    </location>
</feature>
<reference evidence="2" key="1">
    <citation type="submission" date="2019-10" db="EMBL/GenBank/DDBJ databases">
        <authorList>
            <consortium name="DOE Joint Genome Institute"/>
            <person name="Kuo A."/>
            <person name="Miyauchi S."/>
            <person name="Kiss E."/>
            <person name="Drula E."/>
            <person name="Kohler A."/>
            <person name="Sanchez-Garcia M."/>
            <person name="Andreopoulos B."/>
            <person name="Barry K.W."/>
            <person name="Bonito G."/>
            <person name="Buee M."/>
            <person name="Carver A."/>
            <person name="Chen C."/>
            <person name="Cichocki N."/>
            <person name="Clum A."/>
            <person name="Culley D."/>
            <person name="Crous P.W."/>
            <person name="Fauchery L."/>
            <person name="Girlanda M."/>
            <person name="Hayes R."/>
            <person name="Keri Z."/>
            <person name="LaButti K."/>
            <person name="Lipzen A."/>
            <person name="Lombard V."/>
            <person name="Magnuson J."/>
            <person name="Maillard F."/>
            <person name="Morin E."/>
            <person name="Murat C."/>
            <person name="Nolan M."/>
            <person name="Ohm R."/>
            <person name="Pangilinan J."/>
            <person name="Pereira M."/>
            <person name="Perotto S."/>
            <person name="Peter M."/>
            <person name="Riley R."/>
            <person name="Sitrit Y."/>
            <person name="Stielow B."/>
            <person name="Szollosi G."/>
            <person name="Zifcakova L."/>
            <person name="Stursova M."/>
            <person name="Spatafora J.W."/>
            <person name="Tedersoo L."/>
            <person name="Vaario L.-M."/>
            <person name="Yamada A."/>
            <person name="Yan M."/>
            <person name="Wang P."/>
            <person name="Xu J."/>
            <person name="Bruns T."/>
            <person name="Baldrian P."/>
            <person name="Vilgalys R."/>
            <person name="Henrissat B."/>
            <person name="Grigoriev I.V."/>
            <person name="Hibbett D."/>
            <person name="Nagy L.G."/>
            <person name="Martin F.M."/>
        </authorList>
    </citation>
    <scope>NUCLEOTIDE SEQUENCE</scope>
    <source>
        <strain evidence="2">BED1</strain>
    </source>
</reference>
<feature type="region of interest" description="Disordered" evidence="1">
    <location>
        <begin position="391"/>
        <end position="454"/>
    </location>
</feature>
<feature type="compositionally biased region" description="Polar residues" evidence="1">
    <location>
        <begin position="338"/>
        <end position="358"/>
    </location>
</feature>
<evidence type="ECO:0000313" key="3">
    <source>
        <dbReference type="Proteomes" id="UP001194468"/>
    </source>
</evidence>
<gene>
    <name evidence="2" type="ORF">L210DRAFT_3644194</name>
</gene>
<feature type="region of interest" description="Disordered" evidence="1">
    <location>
        <begin position="319"/>
        <end position="358"/>
    </location>
</feature>
<name>A0AAD4BX02_BOLED</name>
<feature type="compositionally biased region" description="Basic residues" evidence="1">
    <location>
        <begin position="118"/>
        <end position="128"/>
    </location>
</feature>
<feature type="compositionally biased region" description="Polar residues" evidence="1">
    <location>
        <begin position="129"/>
        <end position="144"/>
    </location>
</feature>
<dbReference type="EMBL" id="WHUW01000009">
    <property type="protein sequence ID" value="KAF8442023.1"/>
    <property type="molecule type" value="Genomic_DNA"/>
</dbReference>
<sequence>MPVMTCLKNKNTHPGNILKACQSSNDEPRARQTRKPSAKVQKSSLLTQKEHEATIQHVADVEDTMQQSREHERANARKPLGPLTKKVNSSSSHATQQVTEGATEKASTTSLAPEKQSRKAIHSSRKRIMTTNFPAPSGLGTSRTTSGMFPRSRNLQNHFRNVPALSEPPEPLPECSRALGTSEPLPEVRKHWKYYNLYSLKPYKDDVEGREDDQDGDMDERPGGIESDCDDNDSDEVKMLTRHMQKLDHRRQEHRNPWSAVGTQKQAQIPVGTQKQAEIANEDVHLTRSATKQANIADKDVHPTHPTTKQVKIADEDVRPMHSATKQAKVADKDVHPTHSTTHSKPLPVGTTTHPRPSSQMLGAAAFRKVLKGVPKSPVSVIPRKLTLWSGDGSKSAGTSQCCTSGVSTSEMEGAGGTTQDPRPNGDEDGAAERIEDGPDQLQEEGKLKKKYRNRDLPVAIASAGVHTRQRESTLGPYLWRGILRDDSG</sequence>
<reference evidence="2" key="2">
    <citation type="journal article" date="2020" name="Nat. Commun.">
        <title>Large-scale genome sequencing of mycorrhizal fungi provides insights into the early evolution of symbiotic traits.</title>
        <authorList>
            <person name="Miyauchi S."/>
            <person name="Kiss E."/>
            <person name="Kuo A."/>
            <person name="Drula E."/>
            <person name="Kohler A."/>
            <person name="Sanchez-Garcia M."/>
            <person name="Morin E."/>
            <person name="Andreopoulos B."/>
            <person name="Barry K.W."/>
            <person name="Bonito G."/>
            <person name="Buee M."/>
            <person name="Carver A."/>
            <person name="Chen C."/>
            <person name="Cichocki N."/>
            <person name="Clum A."/>
            <person name="Culley D."/>
            <person name="Crous P.W."/>
            <person name="Fauchery L."/>
            <person name="Girlanda M."/>
            <person name="Hayes R.D."/>
            <person name="Keri Z."/>
            <person name="LaButti K."/>
            <person name="Lipzen A."/>
            <person name="Lombard V."/>
            <person name="Magnuson J."/>
            <person name="Maillard F."/>
            <person name="Murat C."/>
            <person name="Nolan M."/>
            <person name="Ohm R.A."/>
            <person name="Pangilinan J."/>
            <person name="Pereira M.F."/>
            <person name="Perotto S."/>
            <person name="Peter M."/>
            <person name="Pfister S."/>
            <person name="Riley R."/>
            <person name="Sitrit Y."/>
            <person name="Stielow J.B."/>
            <person name="Szollosi G."/>
            <person name="Zifcakova L."/>
            <person name="Stursova M."/>
            <person name="Spatafora J.W."/>
            <person name="Tedersoo L."/>
            <person name="Vaario L.M."/>
            <person name="Yamada A."/>
            <person name="Yan M."/>
            <person name="Wang P."/>
            <person name="Xu J."/>
            <person name="Bruns T."/>
            <person name="Baldrian P."/>
            <person name="Vilgalys R."/>
            <person name="Dunand C."/>
            <person name="Henrissat B."/>
            <person name="Grigoriev I.V."/>
            <person name="Hibbett D."/>
            <person name="Nagy L.G."/>
            <person name="Martin F.M."/>
        </authorList>
    </citation>
    <scope>NUCLEOTIDE SEQUENCE</scope>
    <source>
        <strain evidence="2">BED1</strain>
    </source>
</reference>
<dbReference type="Proteomes" id="UP001194468">
    <property type="component" value="Unassembled WGS sequence"/>
</dbReference>
<feature type="region of interest" description="Disordered" evidence="1">
    <location>
        <begin position="20"/>
        <end position="51"/>
    </location>
</feature>
<protein>
    <submittedName>
        <fullName evidence="2">Uncharacterized protein</fullName>
    </submittedName>
</protein>
<keyword evidence="3" id="KW-1185">Reference proteome</keyword>
<evidence type="ECO:0000313" key="2">
    <source>
        <dbReference type="EMBL" id="KAF8442023.1"/>
    </source>
</evidence>
<feature type="compositionally biased region" description="Acidic residues" evidence="1">
    <location>
        <begin position="208"/>
        <end position="218"/>
    </location>
</feature>
<feature type="compositionally biased region" description="Polar residues" evidence="1">
    <location>
        <begin position="86"/>
        <end position="111"/>
    </location>
</feature>
<feature type="compositionally biased region" description="Polar residues" evidence="1">
    <location>
        <begin position="396"/>
        <end position="411"/>
    </location>
</feature>
<accession>A0AAD4BX02</accession>
<evidence type="ECO:0000256" key="1">
    <source>
        <dbReference type="SAM" id="MobiDB-lite"/>
    </source>
</evidence>